<evidence type="ECO:0000256" key="1">
    <source>
        <dbReference type="ARBA" id="ARBA00001946"/>
    </source>
</evidence>
<dbReference type="FunFam" id="3.30.70.270:FF:000001">
    <property type="entry name" value="Diguanylate cyclase domain protein"/>
    <property type="match status" value="1"/>
</dbReference>
<feature type="transmembrane region" description="Helical" evidence="4">
    <location>
        <begin position="185"/>
        <end position="209"/>
    </location>
</feature>
<dbReference type="InterPro" id="IPR000160">
    <property type="entry name" value="GGDEF_dom"/>
</dbReference>
<dbReference type="InterPro" id="IPR043128">
    <property type="entry name" value="Rev_trsase/Diguanyl_cyclase"/>
</dbReference>
<dbReference type="KEGG" id="mmob:F6R98_02545"/>
<dbReference type="SMART" id="SM00267">
    <property type="entry name" value="GGDEF"/>
    <property type="match status" value="1"/>
</dbReference>
<dbReference type="InterPro" id="IPR050469">
    <property type="entry name" value="Diguanylate_Cyclase"/>
</dbReference>
<dbReference type="Proteomes" id="UP000325755">
    <property type="component" value="Chromosome"/>
</dbReference>
<protein>
    <recommendedName>
        <fullName evidence="2">diguanylate cyclase</fullName>
        <ecNumber evidence="2">2.7.7.65</ecNumber>
    </recommendedName>
</protein>
<accession>A0A5Q0BCV2</accession>
<keyword evidence="4" id="KW-0472">Membrane</keyword>
<organism evidence="6 7">
    <name type="scientific">Candidatus Methylospira mobilis</name>
    <dbReference type="NCBI Taxonomy" id="1808979"/>
    <lineage>
        <taxon>Bacteria</taxon>
        <taxon>Pseudomonadati</taxon>
        <taxon>Pseudomonadota</taxon>
        <taxon>Gammaproteobacteria</taxon>
        <taxon>Methylococcales</taxon>
        <taxon>Methylococcaceae</taxon>
        <taxon>Candidatus Methylospira</taxon>
    </lineage>
</organism>
<dbReference type="EMBL" id="CP044205">
    <property type="protein sequence ID" value="QFY41640.1"/>
    <property type="molecule type" value="Genomic_DNA"/>
</dbReference>
<evidence type="ECO:0000256" key="2">
    <source>
        <dbReference type="ARBA" id="ARBA00012528"/>
    </source>
</evidence>
<dbReference type="Gene3D" id="3.30.70.270">
    <property type="match status" value="1"/>
</dbReference>
<evidence type="ECO:0000313" key="7">
    <source>
        <dbReference type="Proteomes" id="UP000325755"/>
    </source>
</evidence>
<dbReference type="Pfam" id="PF00990">
    <property type="entry name" value="GGDEF"/>
    <property type="match status" value="1"/>
</dbReference>
<feature type="transmembrane region" description="Helical" evidence="4">
    <location>
        <begin position="6"/>
        <end position="29"/>
    </location>
</feature>
<dbReference type="PANTHER" id="PTHR45138">
    <property type="entry name" value="REGULATORY COMPONENTS OF SENSORY TRANSDUCTION SYSTEM"/>
    <property type="match status" value="1"/>
</dbReference>
<dbReference type="OrthoDB" id="9812260at2"/>
<reference evidence="6 7" key="1">
    <citation type="submission" date="2019-09" db="EMBL/GenBank/DDBJ databases">
        <title>Ecophysiology of the spiral-shaped methanotroph Methylospira mobilis as revealed by the complete genome sequence.</title>
        <authorList>
            <person name="Oshkin I.Y."/>
            <person name="Dedysh S.N."/>
            <person name="Miroshnikov K."/>
            <person name="Danilova O.V."/>
            <person name="Hakobyan A."/>
            <person name="Liesack W."/>
        </authorList>
    </citation>
    <scope>NUCLEOTIDE SEQUENCE [LARGE SCALE GENOMIC DNA]</scope>
    <source>
        <strain evidence="6 7">Shm1</strain>
    </source>
</reference>
<dbReference type="GO" id="GO:0043709">
    <property type="term" value="P:cell adhesion involved in single-species biofilm formation"/>
    <property type="evidence" value="ECO:0007669"/>
    <property type="project" value="TreeGrafter"/>
</dbReference>
<dbReference type="PANTHER" id="PTHR45138:SF9">
    <property type="entry name" value="DIGUANYLATE CYCLASE DGCM-RELATED"/>
    <property type="match status" value="1"/>
</dbReference>
<dbReference type="EC" id="2.7.7.65" evidence="2"/>
<dbReference type="PROSITE" id="PS50887">
    <property type="entry name" value="GGDEF"/>
    <property type="match status" value="1"/>
</dbReference>
<keyword evidence="4" id="KW-0812">Transmembrane</keyword>
<dbReference type="GO" id="GO:1902201">
    <property type="term" value="P:negative regulation of bacterial-type flagellum-dependent cell motility"/>
    <property type="evidence" value="ECO:0007669"/>
    <property type="project" value="TreeGrafter"/>
</dbReference>
<dbReference type="AlphaFoldDB" id="A0A5Q0BCV2"/>
<name>A0A5Q0BCV2_9GAMM</name>
<dbReference type="CDD" id="cd01949">
    <property type="entry name" value="GGDEF"/>
    <property type="match status" value="1"/>
</dbReference>
<dbReference type="InterPro" id="IPR029787">
    <property type="entry name" value="Nucleotide_cyclase"/>
</dbReference>
<feature type="transmembrane region" description="Helical" evidence="4">
    <location>
        <begin position="119"/>
        <end position="141"/>
    </location>
</feature>
<proteinExistence type="predicted"/>
<comment type="catalytic activity">
    <reaction evidence="3">
        <text>2 GTP = 3',3'-c-di-GMP + 2 diphosphate</text>
        <dbReference type="Rhea" id="RHEA:24898"/>
        <dbReference type="ChEBI" id="CHEBI:33019"/>
        <dbReference type="ChEBI" id="CHEBI:37565"/>
        <dbReference type="ChEBI" id="CHEBI:58805"/>
        <dbReference type="EC" id="2.7.7.65"/>
    </reaction>
</comment>
<keyword evidence="4" id="KW-1133">Transmembrane helix</keyword>
<evidence type="ECO:0000313" key="6">
    <source>
        <dbReference type="EMBL" id="QFY41640.1"/>
    </source>
</evidence>
<feature type="transmembrane region" description="Helical" evidence="4">
    <location>
        <begin position="153"/>
        <end position="173"/>
    </location>
</feature>
<keyword evidence="7" id="KW-1185">Reference proteome</keyword>
<dbReference type="GO" id="GO:0005886">
    <property type="term" value="C:plasma membrane"/>
    <property type="evidence" value="ECO:0007669"/>
    <property type="project" value="TreeGrafter"/>
</dbReference>
<sequence>MIPFDIRTVAFMLGLLSCLLAGMLLLTGWHLKSIRGIREYALGDLCIGLTFCVGGYYSPLAADDECMVLEAMVLTFGQSLRINGIRAFNGEKPNLLLPFVIMILVGINTYWWVVVHTDASLRAMTNSVFFCLINLLCIRALSIRTETLVRMAYRLTGGAYAFLVLLIALRAIATLRTDSPADHYYVNHGFLLLASVAQFCAAFGFMLMLNYRLAAALEHAASCDSLTGALNRRSLALIADRLCLQLTKLQQPLALIMLDVDHFKSINDRFGHPQGDDVLRRLAELARASIRNTDYLGRYGGEEFCVLLPNATESEALQIAERMRNSIANTPLPTETGDTITCTISIGICDSEHFGLDFETMVNQADKALYYAKQNGRNRALTVAQLNEVAVAA</sequence>
<dbReference type="GO" id="GO:0052621">
    <property type="term" value="F:diguanylate cyclase activity"/>
    <property type="evidence" value="ECO:0007669"/>
    <property type="project" value="UniProtKB-EC"/>
</dbReference>
<feature type="domain" description="GGDEF" evidence="5">
    <location>
        <begin position="251"/>
        <end position="385"/>
    </location>
</feature>
<evidence type="ECO:0000256" key="3">
    <source>
        <dbReference type="ARBA" id="ARBA00034247"/>
    </source>
</evidence>
<evidence type="ECO:0000256" key="4">
    <source>
        <dbReference type="SAM" id="Phobius"/>
    </source>
</evidence>
<dbReference type="FunCoup" id="A0A5Q0BCV2">
    <property type="interactions" value="36"/>
</dbReference>
<feature type="transmembrane region" description="Helical" evidence="4">
    <location>
        <begin position="95"/>
        <end position="113"/>
    </location>
</feature>
<gene>
    <name evidence="6" type="ORF">F6R98_02545</name>
</gene>
<dbReference type="SUPFAM" id="SSF55073">
    <property type="entry name" value="Nucleotide cyclase"/>
    <property type="match status" value="1"/>
</dbReference>
<dbReference type="InParanoid" id="A0A5Q0BCV2"/>
<evidence type="ECO:0000259" key="5">
    <source>
        <dbReference type="PROSITE" id="PS50887"/>
    </source>
</evidence>
<dbReference type="NCBIfam" id="TIGR00254">
    <property type="entry name" value="GGDEF"/>
    <property type="match status" value="1"/>
</dbReference>
<dbReference type="PROSITE" id="PS51257">
    <property type="entry name" value="PROKAR_LIPOPROTEIN"/>
    <property type="match status" value="1"/>
</dbReference>
<comment type="cofactor">
    <cofactor evidence="1">
        <name>Mg(2+)</name>
        <dbReference type="ChEBI" id="CHEBI:18420"/>
    </cofactor>
</comment>